<dbReference type="InterPro" id="IPR018060">
    <property type="entry name" value="HTH_AraC"/>
</dbReference>
<evidence type="ECO:0000313" key="8">
    <source>
        <dbReference type="Proteomes" id="UP000586093"/>
    </source>
</evidence>
<evidence type="ECO:0000256" key="5">
    <source>
        <dbReference type="SAM" id="MobiDB-lite"/>
    </source>
</evidence>
<sequence>MPAQPTEGPLRGRQAPHLYMPTPARPLRAKFSVLAADTRVEPHHHPWAQLAWSATGVMRITAERGTYLVPPSRAVWIPPGIEHTVTVVETAELRTLYLHQAAGRCGPAAARAEEPEAPPEADLPWRHCRVLEVSDLLRALILALDPRPDGGPPPAAAQTEREALIAPLLRAELAGAAPLPLGIALPEDKRLRALCEAVLDAPQRHATLAGWVRDIGASERTVARLFRQELGTSFGQWRQQVLLARALTLAAHGRPMGEIAAALGYASPSAFSAMVRRSLGAPPSRVFAAA</sequence>
<dbReference type="Proteomes" id="UP000586093">
    <property type="component" value="Unassembled WGS sequence"/>
</dbReference>
<feature type="region of interest" description="Disordered" evidence="5">
    <location>
        <begin position="1"/>
        <end position="21"/>
    </location>
</feature>
<dbReference type="PANTHER" id="PTHR11019">
    <property type="entry name" value="HTH-TYPE TRANSCRIPTIONAL REGULATOR NIMR"/>
    <property type="match status" value="1"/>
</dbReference>
<dbReference type="PROSITE" id="PS01124">
    <property type="entry name" value="HTH_ARAC_FAMILY_2"/>
    <property type="match status" value="1"/>
</dbReference>
<dbReference type="PANTHER" id="PTHR11019:SF159">
    <property type="entry name" value="TRANSCRIPTIONAL REGULATOR-RELATED"/>
    <property type="match status" value="1"/>
</dbReference>
<dbReference type="Gene3D" id="2.60.120.10">
    <property type="entry name" value="Jelly Rolls"/>
    <property type="match status" value="1"/>
</dbReference>
<keyword evidence="3" id="KW-0238">DNA-binding</keyword>
<dbReference type="InterPro" id="IPR014710">
    <property type="entry name" value="RmlC-like_jellyroll"/>
</dbReference>
<evidence type="ECO:0000256" key="4">
    <source>
        <dbReference type="ARBA" id="ARBA00023163"/>
    </source>
</evidence>
<dbReference type="EMBL" id="JACIVI010000001">
    <property type="protein sequence ID" value="MBB1160946.1"/>
    <property type="molecule type" value="Genomic_DNA"/>
</dbReference>
<evidence type="ECO:0000256" key="2">
    <source>
        <dbReference type="ARBA" id="ARBA00023015"/>
    </source>
</evidence>
<dbReference type="Gene3D" id="1.10.10.60">
    <property type="entry name" value="Homeodomain-like"/>
    <property type="match status" value="1"/>
</dbReference>
<evidence type="ECO:0000259" key="6">
    <source>
        <dbReference type="PROSITE" id="PS01124"/>
    </source>
</evidence>
<dbReference type="FunFam" id="1.10.10.60:FF:000132">
    <property type="entry name" value="AraC family transcriptional regulator"/>
    <property type="match status" value="1"/>
</dbReference>
<keyword evidence="1" id="KW-0678">Repressor</keyword>
<dbReference type="Pfam" id="PF12833">
    <property type="entry name" value="HTH_18"/>
    <property type="match status" value="1"/>
</dbReference>
<keyword evidence="2" id="KW-0805">Transcription regulation</keyword>
<dbReference type="InterPro" id="IPR003313">
    <property type="entry name" value="AraC-bd"/>
</dbReference>
<gene>
    <name evidence="7" type="ORF">H4F90_03000</name>
</gene>
<dbReference type="AlphaFoldDB" id="A0A839HHT5"/>
<dbReference type="Pfam" id="PF02311">
    <property type="entry name" value="AraC_binding"/>
    <property type="match status" value="1"/>
</dbReference>
<dbReference type="SMART" id="SM00342">
    <property type="entry name" value="HTH_ARAC"/>
    <property type="match status" value="1"/>
</dbReference>
<dbReference type="GO" id="GO:0003700">
    <property type="term" value="F:DNA-binding transcription factor activity"/>
    <property type="evidence" value="ECO:0007669"/>
    <property type="project" value="InterPro"/>
</dbReference>
<dbReference type="RefSeq" id="WP_182661335.1">
    <property type="nucleotide sequence ID" value="NZ_JACIVI010000001.1"/>
</dbReference>
<reference evidence="7 8" key="1">
    <citation type="submission" date="2020-08" db="EMBL/GenBank/DDBJ databases">
        <title>Aquariorum lacteus gen. nov., sp. nov., a new member of the family Comamonadaceae, isolated from freshwater aquarium.</title>
        <authorList>
            <person name="Chun S.-J."/>
        </authorList>
    </citation>
    <scope>NUCLEOTIDE SEQUENCE [LARGE SCALE GENOMIC DNA]</scope>
    <source>
        <strain evidence="7 8">SJAQ100</strain>
    </source>
</reference>
<feature type="domain" description="HTH araC/xylS-type" evidence="6">
    <location>
        <begin position="189"/>
        <end position="289"/>
    </location>
</feature>
<evidence type="ECO:0000313" key="7">
    <source>
        <dbReference type="EMBL" id="MBB1160946.1"/>
    </source>
</evidence>
<keyword evidence="4" id="KW-0804">Transcription</keyword>
<dbReference type="CDD" id="cd06124">
    <property type="entry name" value="cupin_NimR-like_N"/>
    <property type="match status" value="1"/>
</dbReference>
<dbReference type="SUPFAM" id="SSF51182">
    <property type="entry name" value="RmlC-like cupins"/>
    <property type="match status" value="1"/>
</dbReference>
<name>A0A839HHT5_9BURK</name>
<accession>A0A839HHT5</accession>
<organism evidence="7 8">
    <name type="scientific">Aquariibacter albus</name>
    <dbReference type="NCBI Taxonomy" id="2759899"/>
    <lineage>
        <taxon>Bacteria</taxon>
        <taxon>Pseudomonadati</taxon>
        <taxon>Pseudomonadota</taxon>
        <taxon>Betaproteobacteria</taxon>
        <taxon>Burkholderiales</taxon>
        <taxon>Sphaerotilaceae</taxon>
        <taxon>Aquariibacter</taxon>
    </lineage>
</organism>
<keyword evidence="8" id="KW-1185">Reference proteome</keyword>
<dbReference type="GO" id="GO:0043565">
    <property type="term" value="F:sequence-specific DNA binding"/>
    <property type="evidence" value="ECO:0007669"/>
    <property type="project" value="InterPro"/>
</dbReference>
<protein>
    <submittedName>
        <fullName evidence="7">Helix-turn-helix transcriptional regulator</fullName>
    </submittedName>
</protein>
<evidence type="ECO:0000256" key="3">
    <source>
        <dbReference type="ARBA" id="ARBA00023125"/>
    </source>
</evidence>
<evidence type="ECO:0000256" key="1">
    <source>
        <dbReference type="ARBA" id="ARBA00022491"/>
    </source>
</evidence>
<comment type="caution">
    <text evidence="7">The sequence shown here is derived from an EMBL/GenBank/DDBJ whole genome shotgun (WGS) entry which is preliminary data.</text>
</comment>
<dbReference type="InterPro" id="IPR011051">
    <property type="entry name" value="RmlC_Cupin_sf"/>
</dbReference>
<proteinExistence type="predicted"/>